<keyword evidence="5" id="KW-1185">Reference proteome</keyword>
<dbReference type="GO" id="GO:0005525">
    <property type="term" value="F:GTP binding"/>
    <property type="evidence" value="ECO:0007669"/>
    <property type="project" value="UniProtKB-KW"/>
</dbReference>
<evidence type="ECO:0000256" key="3">
    <source>
        <dbReference type="PIRSR" id="PIRSR606689-1"/>
    </source>
</evidence>
<dbReference type="EMBL" id="JAPDFW010000125">
    <property type="protein sequence ID" value="KAJ5067543.1"/>
    <property type="molecule type" value="Genomic_DNA"/>
</dbReference>
<evidence type="ECO:0000313" key="5">
    <source>
        <dbReference type="Proteomes" id="UP001149090"/>
    </source>
</evidence>
<protein>
    <submittedName>
        <fullName evidence="4">Adp ribosylation factor-related</fullName>
    </submittedName>
</protein>
<dbReference type="InterPro" id="IPR006689">
    <property type="entry name" value="Small_GTPase_ARF/SAR"/>
</dbReference>
<evidence type="ECO:0000256" key="1">
    <source>
        <dbReference type="ARBA" id="ARBA00022741"/>
    </source>
</evidence>
<dbReference type="AlphaFoldDB" id="A0A9Q0R5R9"/>
<dbReference type="GO" id="GO:0003924">
    <property type="term" value="F:GTPase activity"/>
    <property type="evidence" value="ECO:0007669"/>
    <property type="project" value="InterPro"/>
</dbReference>
<evidence type="ECO:0000256" key="2">
    <source>
        <dbReference type="ARBA" id="ARBA00023134"/>
    </source>
</evidence>
<gene>
    <name evidence="4" type="ORF">M0811_02731</name>
</gene>
<dbReference type="PRINTS" id="PR00328">
    <property type="entry name" value="SAR1GTPBP"/>
</dbReference>
<proteinExistence type="predicted"/>
<dbReference type="OrthoDB" id="2011769at2759"/>
<dbReference type="Pfam" id="PF00025">
    <property type="entry name" value="Arf"/>
    <property type="match status" value="1"/>
</dbReference>
<sequence>MDKIRPLWRHYFNGTQCVIYVIDLHDRERLHESKLEFEKVQKDPEMKDVPFVFLCNKSDLPNKLTIREIYEEFEIEKMEQSWCFQTCCAISKKGIYEPFIWIERNFKKK</sequence>
<dbReference type="SUPFAM" id="SSF52540">
    <property type="entry name" value="P-loop containing nucleoside triphosphate hydrolases"/>
    <property type="match status" value="1"/>
</dbReference>
<dbReference type="Gene3D" id="3.40.50.300">
    <property type="entry name" value="P-loop containing nucleotide triphosphate hydrolases"/>
    <property type="match status" value="1"/>
</dbReference>
<feature type="binding site" evidence="3">
    <location>
        <begin position="56"/>
        <end position="59"/>
    </location>
    <ligand>
        <name>GTP</name>
        <dbReference type="ChEBI" id="CHEBI:37565"/>
    </ligand>
</feature>
<dbReference type="SMART" id="SM00177">
    <property type="entry name" value="ARF"/>
    <property type="match status" value="1"/>
</dbReference>
<keyword evidence="2 3" id="KW-0342">GTP-binding</keyword>
<organism evidence="4 5">
    <name type="scientific">Anaeramoeba ignava</name>
    <name type="common">Anaerobic marine amoeba</name>
    <dbReference type="NCBI Taxonomy" id="1746090"/>
    <lineage>
        <taxon>Eukaryota</taxon>
        <taxon>Metamonada</taxon>
        <taxon>Anaeramoebidae</taxon>
        <taxon>Anaeramoeba</taxon>
    </lineage>
</organism>
<comment type="caution">
    <text evidence="4">The sequence shown here is derived from an EMBL/GenBank/DDBJ whole genome shotgun (WGS) entry which is preliminary data.</text>
</comment>
<keyword evidence="1 3" id="KW-0547">Nucleotide-binding</keyword>
<dbReference type="InterPro" id="IPR024156">
    <property type="entry name" value="Small_GTPase_ARF"/>
</dbReference>
<name>A0A9Q0R5R9_ANAIG</name>
<dbReference type="PANTHER" id="PTHR11711">
    <property type="entry name" value="ADP RIBOSYLATION FACTOR-RELATED"/>
    <property type="match status" value="1"/>
</dbReference>
<evidence type="ECO:0000313" key="4">
    <source>
        <dbReference type="EMBL" id="KAJ5067543.1"/>
    </source>
</evidence>
<dbReference type="OMA" id="FIWIERN"/>
<dbReference type="PROSITE" id="PS51417">
    <property type="entry name" value="ARF"/>
    <property type="match status" value="1"/>
</dbReference>
<dbReference type="InterPro" id="IPR027417">
    <property type="entry name" value="P-loop_NTPase"/>
</dbReference>
<accession>A0A9Q0R5R9</accession>
<reference evidence="4" key="1">
    <citation type="submission" date="2022-10" db="EMBL/GenBank/DDBJ databases">
        <title>Novel sulphate-reducing endosymbionts in the free-living metamonad Anaeramoeba.</title>
        <authorList>
            <person name="Jerlstrom-Hultqvist J."/>
            <person name="Cepicka I."/>
            <person name="Gallot-Lavallee L."/>
            <person name="Salas-Leiva D."/>
            <person name="Curtis B.A."/>
            <person name="Zahonova K."/>
            <person name="Pipaliya S."/>
            <person name="Dacks J."/>
            <person name="Roger A.J."/>
        </authorList>
    </citation>
    <scope>NUCLEOTIDE SEQUENCE</scope>
    <source>
        <strain evidence="4">BMAN</strain>
    </source>
</reference>
<dbReference type="Proteomes" id="UP001149090">
    <property type="component" value="Unassembled WGS sequence"/>
</dbReference>